<feature type="domain" description="VOC" evidence="1">
    <location>
        <begin position="2"/>
        <end position="126"/>
    </location>
</feature>
<dbReference type="InterPro" id="IPR037523">
    <property type="entry name" value="VOC_core"/>
</dbReference>
<proteinExistence type="predicted"/>
<dbReference type="SUPFAM" id="SSF54593">
    <property type="entry name" value="Glyoxalase/Bleomycin resistance protein/Dihydroxybiphenyl dioxygenase"/>
    <property type="match status" value="1"/>
</dbReference>
<accession>A0A5M6CYH3</accession>
<organism evidence="2 3">
    <name type="scientific">Paenimyroides baculatum</name>
    <dbReference type="NCBI Taxonomy" id="2608000"/>
    <lineage>
        <taxon>Bacteria</taxon>
        <taxon>Pseudomonadati</taxon>
        <taxon>Bacteroidota</taxon>
        <taxon>Flavobacteriia</taxon>
        <taxon>Flavobacteriales</taxon>
        <taxon>Flavobacteriaceae</taxon>
        <taxon>Paenimyroides</taxon>
    </lineage>
</organism>
<dbReference type="Proteomes" id="UP000325141">
    <property type="component" value="Unassembled WGS sequence"/>
</dbReference>
<dbReference type="Pfam" id="PF22658">
    <property type="entry name" value="YycE-like_N"/>
    <property type="match status" value="1"/>
</dbReference>
<evidence type="ECO:0000313" key="3">
    <source>
        <dbReference type="Proteomes" id="UP000325141"/>
    </source>
</evidence>
<dbReference type="Gene3D" id="3.10.180.10">
    <property type="entry name" value="2,3-Dihydroxybiphenyl 1,2-Dioxygenase, domain 1"/>
    <property type="match status" value="1"/>
</dbReference>
<dbReference type="InterPro" id="IPR029068">
    <property type="entry name" value="Glyas_Bleomycin-R_OHBP_Dase"/>
</dbReference>
<dbReference type="CDD" id="cd06587">
    <property type="entry name" value="VOC"/>
    <property type="match status" value="1"/>
</dbReference>
<dbReference type="EMBL" id="VWSG01000002">
    <property type="protein sequence ID" value="KAA5537935.1"/>
    <property type="molecule type" value="Genomic_DNA"/>
</dbReference>
<name>A0A5M6CYH3_9FLAO</name>
<evidence type="ECO:0000313" key="2">
    <source>
        <dbReference type="EMBL" id="KAA5537935.1"/>
    </source>
</evidence>
<dbReference type="InterPro" id="IPR058997">
    <property type="entry name" value="YycE-like_C"/>
</dbReference>
<dbReference type="Pfam" id="PF22659">
    <property type="entry name" value="YycE-like_C"/>
    <property type="match status" value="1"/>
</dbReference>
<gene>
    <name evidence="2" type="ORF">F0460_03975</name>
</gene>
<protein>
    <submittedName>
        <fullName evidence="2">VOC family protein</fullName>
    </submittedName>
</protein>
<comment type="caution">
    <text evidence="2">The sequence shown here is derived from an EMBL/GenBank/DDBJ whole genome shotgun (WGS) entry which is preliminary data.</text>
</comment>
<dbReference type="PROSITE" id="PS51819">
    <property type="entry name" value="VOC"/>
    <property type="match status" value="1"/>
</dbReference>
<evidence type="ECO:0000259" key="1">
    <source>
        <dbReference type="PROSITE" id="PS51819"/>
    </source>
</evidence>
<dbReference type="AlphaFoldDB" id="A0A5M6CYH3"/>
<keyword evidence="3" id="KW-1185">Reference proteome</keyword>
<dbReference type="InterPro" id="IPR058998">
    <property type="entry name" value="YycE-like_N"/>
</dbReference>
<reference evidence="2 3" key="1">
    <citation type="submission" date="2019-09" db="EMBL/GenBank/DDBJ databases">
        <title>Genome sequence and assembly of Flavobacterium sp.</title>
        <authorList>
            <person name="Chhetri G."/>
        </authorList>
    </citation>
    <scope>NUCLEOTIDE SEQUENCE [LARGE SCALE GENOMIC DNA]</scope>
    <source>
        <strain evidence="2 3">SNL9</strain>
    </source>
</reference>
<sequence length="130" mass="15185">MQAVQFRTARPTNNLEQVKIFYTEALGLEVLGSFKGHAGYDGIMLAMLDKAHHLEFTQYEHYTELPKPTKEHLMVFYYSDTEAYKTANERIQKMGTLPVEPENPYWKDKSETYEDPDGWRVILFNGVYNP</sequence>